<evidence type="ECO:0000259" key="1">
    <source>
        <dbReference type="PROSITE" id="PS50181"/>
    </source>
</evidence>
<organism evidence="2 3">
    <name type="scientific">Rhizoctonia solani</name>
    <dbReference type="NCBI Taxonomy" id="456999"/>
    <lineage>
        <taxon>Eukaryota</taxon>
        <taxon>Fungi</taxon>
        <taxon>Dikarya</taxon>
        <taxon>Basidiomycota</taxon>
        <taxon>Agaricomycotina</taxon>
        <taxon>Agaricomycetes</taxon>
        <taxon>Cantharellales</taxon>
        <taxon>Ceratobasidiaceae</taxon>
        <taxon>Rhizoctonia</taxon>
    </lineage>
</organism>
<sequence>MIDDLRNASNRLRAALDHYVRICSNVQDVCLQGTTPQNTILDYVEQVERELGLVESYDVKMQLAKKAIKVTRNYALSITPINRLPNEILARIFHMARHVEPCSVDHTALVCSRWRTIVLRDPSFWTRIDFHPSICQSFYLSLNRAEAHILRSGEMPLNIYISAAQDSPKKGYYDSPMKSPCKHAAPRMSTLEINLADFESNDLLRSTHSAINTLFLHCQLGLFTRLVTFSDYFGFLTSKQSDPGPGMRGIILEVEHSRLEAVLASVTALHLIGLYPTWTSQAYHGLVELRLVNSPGAIDSIPEHQLITILQSSPGLRILQTGLQITDRVEEHLNVSVSLPDLEVLQVDSEAFPRSNLCHLELVRFLVPGLQPLNLTIQCHGLQLTELSKAHTKAFLARSNVTQFHADQVLCPYDILPLMSGLKALILSNCVPLPVGQLGLVEPPDQADSSSAVYPKLDVCLILECALPLDQFRDIIQRCQVQTLMIYSSKFLDNIDGRILDTETAVKKLSQVCSNVKISKLIPRFVEHQDFFYEYTNLVSCLNLNAGFDTLPDPS</sequence>
<feature type="domain" description="F-box" evidence="1">
    <location>
        <begin position="78"/>
        <end position="128"/>
    </location>
</feature>
<dbReference type="Proteomes" id="UP000663841">
    <property type="component" value="Unassembled WGS sequence"/>
</dbReference>
<dbReference type="AlphaFoldDB" id="A0A8H3A5B3"/>
<dbReference type="InterPro" id="IPR036047">
    <property type="entry name" value="F-box-like_dom_sf"/>
</dbReference>
<evidence type="ECO:0000313" key="2">
    <source>
        <dbReference type="EMBL" id="CAE6406149.1"/>
    </source>
</evidence>
<gene>
    <name evidence="2" type="ORF">RDB_LOCUS13312</name>
</gene>
<accession>A0A8H3A5B3</accession>
<dbReference type="SUPFAM" id="SSF81383">
    <property type="entry name" value="F-box domain"/>
    <property type="match status" value="1"/>
</dbReference>
<dbReference type="EMBL" id="CAJMWW010000051">
    <property type="protein sequence ID" value="CAE6406149.1"/>
    <property type="molecule type" value="Genomic_DNA"/>
</dbReference>
<dbReference type="Gene3D" id="1.20.1280.50">
    <property type="match status" value="1"/>
</dbReference>
<protein>
    <recommendedName>
        <fullName evidence="1">F-box domain-containing protein</fullName>
    </recommendedName>
</protein>
<dbReference type="Pfam" id="PF12937">
    <property type="entry name" value="F-box-like"/>
    <property type="match status" value="1"/>
</dbReference>
<evidence type="ECO:0000313" key="3">
    <source>
        <dbReference type="Proteomes" id="UP000663841"/>
    </source>
</evidence>
<name>A0A8H3A5B3_9AGAM</name>
<reference evidence="2" key="1">
    <citation type="submission" date="2021-01" db="EMBL/GenBank/DDBJ databases">
        <authorList>
            <person name="Kaushik A."/>
        </authorList>
    </citation>
    <scope>NUCLEOTIDE SEQUENCE</scope>
    <source>
        <strain evidence="2">AG3-T5</strain>
    </source>
</reference>
<proteinExistence type="predicted"/>
<dbReference type="InterPro" id="IPR001810">
    <property type="entry name" value="F-box_dom"/>
</dbReference>
<dbReference type="PROSITE" id="PS50181">
    <property type="entry name" value="FBOX"/>
    <property type="match status" value="1"/>
</dbReference>
<comment type="caution">
    <text evidence="2">The sequence shown here is derived from an EMBL/GenBank/DDBJ whole genome shotgun (WGS) entry which is preliminary data.</text>
</comment>